<evidence type="ECO:0000313" key="5">
    <source>
        <dbReference type="Proteomes" id="UP000554482"/>
    </source>
</evidence>
<proteinExistence type="predicted"/>
<evidence type="ECO:0000256" key="1">
    <source>
        <dbReference type="ARBA" id="ARBA00001805"/>
    </source>
</evidence>
<comment type="catalytic activity">
    <reaction evidence="1">
        <text>2 (2E,6E,10E)-geranylgeranyl diphosphate = 15-cis-phytoene + 2 diphosphate</text>
        <dbReference type="Rhea" id="RHEA:34475"/>
        <dbReference type="ChEBI" id="CHEBI:27787"/>
        <dbReference type="ChEBI" id="CHEBI:33019"/>
        <dbReference type="ChEBI" id="CHEBI:58756"/>
        <dbReference type="EC" id="2.5.1.32"/>
    </reaction>
</comment>
<dbReference type="AlphaFoldDB" id="A0A7J6UZ47"/>
<dbReference type="GO" id="GO:0046905">
    <property type="term" value="F:15-cis-phytoene synthase activity"/>
    <property type="evidence" value="ECO:0007669"/>
    <property type="project" value="UniProtKB-EC"/>
</dbReference>
<evidence type="ECO:0000256" key="3">
    <source>
        <dbReference type="ARBA" id="ARBA00022746"/>
    </source>
</evidence>
<evidence type="ECO:0000313" key="4">
    <source>
        <dbReference type="EMBL" id="KAF5177909.1"/>
    </source>
</evidence>
<dbReference type="Gene3D" id="1.10.600.10">
    <property type="entry name" value="Farnesyl Diphosphate Synthase"/>
    <property type="match status" value="1"/>
</dbReference>
<accession>A0A7J6UZ47</accession>
<dbReference type="GO" id="GO:0016117">
    <property type="term" value="P:carotenoid biosynthetic process"/>
    <property type="evidence" value="ECO:0007669"/>
    <property type="project" value="UniProtKB-KW"/>
</dbReference>
<comment type="caution">
    <text evidence="4">The sequence shown here is derived from an EMBL/GenBank/DDBJ whole genome shotgun (WGS) entry which is preliminary data.</text>
</comment>
<dbReference type="SUPFAM" id="SSF48576">
    <property type="entry name" value="Terpenoid synthases"/>
    <property type="match status" value="1"/>
</dbReference>
<dbReference type="EC" id="2.5.1.32" evidence="2"/>
<reference evidence="4 5" key="1">
    <citation type="submission" date="2020-06" db="EMBL/GenBank/DDBJ databases">
        <title>Transcriptomic and genomic resources for Thalictrum thalictroides and T. hernandezii: Facilitating candidate gene discovery in an emerging model plant lineage.</title>
        <authorList>
            <person name="Arias T."/>
            <person name="Riano-Pachon D.M."/>
            <person name="Di Stilio V.S."/>
        </authorList>
    </citation>
    <scope>NUCLEOTIDE SEQUENCE [LARGE SCALE GENOMIC DNA]</scope>
    <source>
        <strain evidence="5">cv. WT478/WT964</strain>
        <tissue evidence="4">Leaves</tissue>
    </source>
</reference>
<keyword evidence="5" id="KW-1185">Reference proteome</keyword>
<evidence type="ECO:0000256" key="2">
    <source>
        <dbReference type="ARBA" id="ARBA00012396"/>
    </source>
</evidence>
<dbReference type="InterPro" id="IPR008949">
    <property type="entry name" value="Isoprenoid_synthase_dom_sf"/>
</dbReference>
<dbReference type="InterPro" id="IPR002060">
    <property type="entry name" value="Squ/phyt_synthse"/>
</dbReference>
<dbReference type="PANTHER" id="PTHR31480">
    <property type="entry name" value="BIFUNCTIONAL LYCOPENE CYCLASE/PHYTOENE SYNTHASE"/>
    <property type="match status" value="1"/>
</dbReference>
<organism evidence="4 5">
    <name type="scientific">Thalictrum thalictroides</name>
    <name type="common">Rue-anemone</name>
    <name type="synonym">Anemone thalictroides</name>
    <dbReference type="NCBI Taxonomy" id="46969"/>
    <lineage>
        <taxon>Eukaryota</taxon>
        <taxon>Viridiplantae</taxon>
        <taxon>Streptophyta</taxon>
        <taxon>Embryophyta</taxon>
        <taxon>Tracheophyta</taxon>
        <taxon>Spermatophyta</taxon>
        <taxon>Magnoliopsida</taxon>
        <taxon>Ranunculales</taxon>
        <taxon>Ranunculaceae</taxon>
        <taxon>Thalictroideae</taxon>
        <taxon>Thalictrum</taxon>
    </lineage>
</organism>
<dbReference type="Proteomes" id="UP000554482">
    <property type="component" value="Unassembled WGS sequence"/>
</dbReference>
<keyword evidence="3" id="KW-0125">Carotenoid biosynthesis</keyword>
<protein>
    <recommendedName>
        <fullName evidence="2">15-cis-phytoene synthase</fullName>
        <ecNumber evidence="2">2.5.1.32</ecNumber>
    </recommendedName>
</protein>
<gene>
    <name evidence="4" type="ORF">FRX31_032508</name>
</gene>
<dbReference type="EMBL" id="JABWDY010040757">
    <property type="protein sequence ID" value="KAF5177909.1"/>
    <property type="molecule type" value="Genomic_DNA"/>
</dbReference>
<name>A0A7J6UZ47_THATH</name>
<sequence length="175" mass="19235">MALDREQRLVDLFEGNPCLFDAALSVMVSEYPVDIPCHMFFETNEISGSGTVALMIAPDSKASTVTTESIYNSALALGIANQLPNIVRDVGENGRRGRMHLSQEELQCAGLAEEDLFHCQVLASLLLHQQILDSIEPNDYCNFTKRANVEKPKATVIVDGWQCGICQSTCETILV</sequence>
<dbReference type="Pfam" id="PF00494">
    <property type="entry name" value="SQS_PSY"/>
    <property type="match status" value="1"/>
</dbReference>
<dbReference type="OrthoDB" id="6600518at2759"/>